<dbReference type="KEGG" id="eaj:Q3M24_20280"/>
<reference evidence="2" key="2">
    <citation type="submission" date="2024-06" db="EMBL/GenBank/DDBJ databases">
        <authorList>
            <person name="Plum-Jensen L.E."/>
            <person name="Schramm A."/>
            <person name="Marshall I.P.G."/>
        </authorList>
    </citation>
    <scope>NUCLEOTIDE SEQUENCE</scope>
    <source>
        <strain evidence="2">Rat1</strain>
    </source>
</reference>
<dbReference type="SUPFAM" id="SSF56219">
    <property type="entry name" value="DNase I-like"/>
    <property type="match status" value="1"/>
</dbReference>
<dbReference type="Pfam" id="PF03372">
    <property type="entry name" value="Exo_endo_phos"/>
    <property type="match status" value="1"/>
</dbReference>
<feature type="domain" description="Endonuclease/exonuclease/phosphatase" evidence="1">
    <location>
        <begin position="7"/>
        <end position="259"/>
    </location>
</feature>
<gene>
    <name evidence="2" type="ORF">Q3M24_20280</name>
</gene>
<reference evidence="2" key="1">
    <citation type="journal article" date="2024" name="Syst. Appl. Microbiol.">
        <title>First single-strain enrichments of Electrothrix cable bacteria, description of E. aestuarii sp. nov. and E. rattekaaiensis sp. nov., and proposal of a cable bacteria taxonomy following the rules of the SeqCode.</title>
        <authorList>
            <person name="Plum-Jensen L.E."/>
            <person name="Schramm A."/>
            <person name="Marshall I.P.G."/>
        </authorList>
    </citation>
    <scope>NUCLEOTIDE SEQUENCE</scope>
    <source>
        <strain evidence="2">Rat1</strain>
    </source>
</reference>
<proteinExistence type="predicted"/>
<dbReference type="EMBL" id="CP159373">
    <property type="protein sequence ID" value="XCN72602.1"/>
    <property type="molecule type" value="Genomic_DNA"/>
</dbReference>
<protein>
    <submittedName>
        <fullName evidence="2">Endonuclease/exonuclease/phosphatase family protein</fullName>
    </submittedName>
</protein>
<dbReference type="Gene3D" id="3.60.10.10">
    <property type="entry name" value="Endonuclease/exonuclease/phosphatase"/>
    <property type="match status" value="1"/>
</dbReference>
<evidence type="ECO:0000259" key="1">
    <source>
        <dbReference type="Pfam" id="PF03372"/>
    </source>
</evidence>
<sequence>MTRIVFWNVNNRDLTDAVCALAVSTAADVLILNENTVPSSATLHALQRSVSADFYYPTFISEKRFHCFCRNASLDVSEIHEGFRTSVRKFRLGHQRILLVLVHGLDVRNYDSNKRLLFTAKLADEIKFIKEDKKNNKLVLLGDFNMNPYDDGMNEAEGLNAMMTKACAEKRTRGYLTKDYDLYYNPMWSLFGDNTKGPAGTIYNSKSRQGPYGWSIFDQVILHHLLIPFFQDVEIVTKAGNHSLMDKNGHPDAKNASDHFPIIVDFHGGQQ</sequence>
<dbReference type="AlphaFoldDB" id="A0AAU8LUQ4"/>
<organism evidence="2">
    <name type="scientific">Candidatus Electrothrix aestuarii</name>
    <dbReference type="NCBI Taxonomy" id="3062594"/>
    <lineage>
        <taxon>Bacteria</taxon>
        <taxon>Pseudomonadati</taxon>
        <taxon>Thermodesulfobacteriota</taxon>
        <taxon>Desulfobulbia</taxon>
        <taxon>Desulfobulbales</taxon>
        <taxon>Desulfobulbaceae</taxon>
        <taxon>Candidatus Electrothrix</taxon>
    </lineage>
</organism>
<keyword evidence="2" id="KW-0255">Endonuclease</keyword>
<dbReference type="InterPro" id="IPR036691">
    <property type="entry name" value="Endo/exonu/phosph_ase_sf"/>
</dbReference>
<keyword evidence="2" id="KW-0540">Nuclease</keyword>
<dbReference type="InterPro" id="IPR005135">
    <property type="entry name" value="Endo/exonuclease/phosphatase"/>
</dbReference>
<dbReference type="GO" id="GO:0004519">
    <property type="term" value="F:endonuclease activity"/>
    <property type="evidence" value="ECO:0007669"/>
    <property type="project" value="UniProtKB-KW"/>
</dbReference>
<name>A0AAU8LUQ4_9BACT</name>
<keyword evidence="2" id="KW-0378">Hydrolase</keyword>
<accession>A0AAU8LUQ4</accession>
<evidence type="ECO:0000313" key="2">
    <source>
        <dbReference type="EMBL" id="XCN72602.1"/>
    </source>
</evidence>